<gene>
    <name evidence="1" type="ORF">K488DRAFT_88973</name>
</gene>
<evidence type="ECO:0000313" key="2">
    <source>
        <dbReference type="Proteomes" id="UP000814128"/>
    </source>
</evidence>
<comment type="caution">
    <text evidence="1">The sequence shown here is derived from an EMBL/GenBank/DDBJ whole genome shotgun (WGS) entry which is preliminary data.</text>
</comment>
<reference evidence="1" key="2">
    <citation type="journal article" date="2022" name="New Phytol.">
        <title>Evolutionary transition to the ectomycorrhizal habit in the genomes of a hyperdiverse lineage of mushroom-forming fungi.</title>
        <authorList>
            <person name="Looney B."/>
            <person name="Miyauchi S."/>
            <person name="Morin E."/>
            <person name="Drula E."/>
            <person name="Courty P.E."/>
            <person name="Kohler A."/>
            <person name="Kuo A."/>
            <person name="LaButti K."/>
            <person name="Pangilinan J."/>
            <person name="Lipzen A."/>
            <person name="Riley R."/>
            <person name="Andreopoulos W."/>
            <person name="He G."/>
            <person name="Johnson J."/>
            <person name="Nolan M."/>
            <person name="Tritt A."/>
            <person name="Barry K.W."/>
            <person name="Grigoriev I.V."/>
            <person name="Nagy L.G."/>
            <person name="Hibbett D."/>
            <person name="Henrissat B."/>
            <person name="Matheny P.B."/>
            <person name="Labbe J."/>
            <person name="Martin F.M."/>
        </authorList>
    </citation>
    <scope>NUCLEOTIDE SEQUENCE</scope>
    <source>
        <strain evidence="1">EC-137</strain>
    </source>
</reference>
<keyword evidence="2" id="KW-1185">Reference proteome</keyword>
<evidence type="ECO:0000313" key="1">
    <source>
        <dbReference type="EMBL" id="KAI0029193.1"/>
    </source>
</evidence>
<proteinExistence type="predicted"/>
<accession>A0ACB8QC51</accession>
<dbReference type="Proteomes" id="UP000814128">
    <property type="component" value="Unassembled WGS sequence"/>
</dbReference>
<protein>
    <submittedName>
        <fullName evidence="1">Uncharacterized protein</fullName>
    </submittedName>
</protein>
<organism evidence="1 2">
    <name type="scientific">Vararia minispora EC-137</name>
    <dbReference type="NCBI Taxonomy" id="1314806"/>
    <lineage>
        <taxon>Eukaryota</taxon>
        <taxon>Fungi</taxon>
        <taxon>Dikarya</taxon>
        <taxon>Basidiomycota</taxon>
        <taxon>Agaricomycotina</taxon>
        <taxon>Agaricomycetes</taxon>
        <taxon>Russulales</taxon>
        <taxon>Lachnocladiaceae</taxon>
        <taxon>Vararia</taxon>
    </lineage>
</organism>
<name>A0ACB8QC51_9AGAM</name>
<reference evidence="1" key="1">
    <citation type="submission" date="2021-02" db="EMBL/GenBank/DDBJ databases">
        <authorList>
            <consortium name="DOE Joint Genome Institute"/>
            <person name="Ahrendt S."/>
            <person name="Looney B.P."/>
            <person name="Miyauchi S."/>
            <person name="Morin E."/>
            <person name="Drula E."/>
            <person name="Courty P.E."/>
            <person name="Chicoki N."/>
            <person name="Fauchery L."/>
            <person name="Kohler A."/>
            <person name="Kuo A."/>
            <person name="Labutti K."/>
            <person name="Pangilinan J."/>
            <person name="Lipzen A."/>
            <person name="Riley R."/>
            <person name="Andreopoulos W."/>
            <person name="He G."/>
            <person name="Johnson J."/>
            <person name="Barry K.W."/>
            <person name="Grigoriev I.V."/>
            <person name="Nagy L."/>
            <person name="Hibbett D."/>
            <person name="Henrissat B."/>
            <person name="Matheny P.B."/>
            <person name="Labbe J."/>
            <person name="Martin F."/>
        </authorList>
    </citation>
    <scope>NUCLEOTIDE SEQUENCE</scope>
    <source>
        <strain evidence="1">EC-137</strain>
    </source>
</reference>
<sequence length="274" mass="29629">MAPRVTGFARLTASTRKRRVDYKYGDARSRPWPSSCAPSHVLFDVFPVLSEYKPLARGREQRMSSSETAQQSPFFPQTPESSTDTFTAANGAPLPVNAQLAFSFSAISEQLLASSRALAHANRAGDPPESIAALAARLDALEAAQRALGEQLEAVRDGGVPSATPRSAPDAGPSTAELAQQLAELKETLQLRDAQLYAKLHNARATQPKQKVLAPPTRSGRPPANFPNTRGEFEHLTRERYEAILKAYDQPLRGDTAAKKEAARVFLGLPAEGN</sequence>
<dbReference type="EMBL" id="MU273692">
    <property type="protein sequence ID" value="KAI0029193.1"/>
    <property type="molecule type" value="Genomic_DNA"/>
</dbReference>